<feature type="binding site" evidence="14">
    <location>
        <position position="195"/>
    </location>
    <ligand>
        <name>NADP(+)</name>
        <dbReference type="ChEBI" id="CHEBI:58349"/>
    </ligand>
</feature>
<gene>
    <name evidence="17" type="primary">ribD</name>
    <name evidence="17" type="ORF">THIARS_60749</name>
</gene>
<evidence type="ECO:0000256" key="10">
    <source>
        <dbReference type="ARBA" id="ARBA00023002"/>
    </source>
</evidence>
<evidence type="ECO:0000256" key="14">
    <source>
        <dbReference type="PIRSR" id="PIRSR006769-2"/>
    </source>
</evidence>
<dbReference type="Gene3D" id="3.40.430.10">
    <property type="entry name" value="Dihydrofolate Reductase, subunit A"/>
    <property type="match status" value="1"/>
</dbReference>
<evidence type="ECO:0000256" key="11">
    <source>
        <dbReference type="ARBA" id="ARBA00023268"/>
    </source>
</evidence>
<dbReference type="Gene3D" id="3.40.140.10">
    <property type="entry name" value="Cytidine Deaminase, domain 2"/>
    <property type="match status" value="1"/>
</dbReference>
<evidence type="ECO:0000313" key="17">
    <source>
        <dbReference type="EMBL" id="SBP88036.1"/>
    </source>
</evidence>
<dbReference type="AlphaFoldDB" id="A0A238D409"/>
<feature type="binding site" evidence="14">
    <location>
        <position position="211"/>
    </location>
    <ligand>
        <name>NADP(+)</name>
        <dbReference type="ChEBI" id="CHEBI:58349"/>
    </ligand>
</feature>
<keyword evidence="10 12" id="KW-0560">Oxidoreductase</keyword>
<dbReference type="RefSeq" id="WP_094160138.1">
    <property type="nucleotide sequence ID" value="NZ_LT592170.1"/>
</dbReference>
<feature type="binding site" evidence="14">
    <location>
        <position position="181"/>
    </location>
    <ligand>
        <name>NADP(+)</name>
        <dbReference type="ChEBI" id="CHEBI:58349"/>
    </ligand>
</feature>
<evidence type="ECO:0000256" key="13">
    <source>
        <dbReference type="PIRSR" id="PIRSR006769-1"/>
    </source>
</evidence>
<comment type="catalytic activity">
    <reaction evidence="12">
        <text>5-amino-6-(5-phospho-D-ribitylamino)uracil + NADP(+) = 5-amino-6-(5-phospho-D-ribosylamino)uracil + NADPH + H(+)</text>
        <dbReference type="Rhea" id="RHEA:17845"/>
        <dbReference type="ChEBI" id="CHEBI:15378"/>
        <dbReference type="ChEBI" id="CHEBI:57783"/>
        <dbReference type="ChEBI" id="CHEBI:58349"/>
        <dbReference type="ChEBI" id="CHEBI:58421"/>
        <dbReference type="ChEBI" id="CHEBI:58453"/>
        <dbReference type="EC" id="1.1.1.193"/>
    </reaction>
</comment>
<feature type="active site" description="Proton donor" evidence="13">
    <location>
        <position position="60"/>
    </location>
</feature>
<reference evidence="17 18" key="1">
    <citation type="submission" date="2016-06" db="EMBL/GenBank/DDBJ databases">
        <authorList>
            <person name="Kjaerup R.B."/>
            <person name="Dalgaard T.S."/>
            <person name="Juul-Madsen H.R."/>
        </authorList>
    </citation>
    <scope>NUCLEOTIDE SEQUENCE [LARGE SCALE GENOMIC DNA]</scope>
    <source>
        <strain evidence="17 18">DSM 16361</strain>
    </source>
</reference>
<dbReference type="PANTHER" id="PTHR38011:SF7">
    <property type="entry name" value="2,5-DIAMINO-6-RIBOSYLAMINO-4(3H)-PYRIMIDINONE 5'-PHOSPHATE REDUCTASE"/>
    <property type="match status" value="1"/>
</dbReference>
<evidence type="ECO:0000259" key="16">
    <source>
        <dbReference type="PROSITE" id="PS51747"/>
    </source>
</evidence>
<evidence type="ECO:0000256" key="1">
    <source>
        <dbReference type="ARBA" id="ARBA00002151"/>
    </source>
</evidence>
<comment type="function">
    <text evidence="1 12">Converts 2,5-diamino-6-(ribosylamino)-4(3h)-pyrimidinone 5'-phosphate into 5-amino-6-(ribosylamino)-2,4(1h,3h)-pyrimidinedione 5'-phosphate.</text>
</comment>
<dbReference type="GO" id="GO:0008835">
    <property type="term" value="F:diaminohydroxyphosphoribosylaminopyrimidine deaminase activity"/>
    <property type="evidence" value="ECO:0007669"/>
    <property type="project" value="UniProtKB-EC"/>
</dbReference>
<evidence type="ECO:0000256" key="4">
    <source>
        <dbReference type="ARBA" id="ARBA00005259"/>
    </source>
</evidence>
<evidence type="ECO:0000256" key="3">
    <source>
        <dbReference type="ARBA" id="ARBA00004910"/>
    </source>
</evidence>
<feature type="binding site" evidence="14">
    <location>
        <position position="233"/>
    </location>
    <ligand>
        <name>NADP(+)</name>
        <dbReference type="ChEBI" id="CHEBI:58349"/>
    </ligand>
</feature>
<dbReference type="Proteomes" id="UP000214566">
    <property type="component" value="Unassembled WGS sequence"/>
</dbReference>
<evidence type="ECO:0000256" key="5">
    <source>
        <dbReference type="ARBA" id="ARBA00007417"/>
    </source>
</evidence>
<dbReference type="InterPro" id="IPR004794">
    <property type="entry name" value="Eubact_RibD"/>
</dbReference>
<dbReference type="GO" id="GO:0050661">
    <property type="term" value="F:NADP binding"/>
    <property type="evidence" value="ECO:0007669"/>
    <property type="project" value="InterPro"/>
</dbReference>
<evidence type="ECO:0000256" key="9">
    <source>
        <dbReference type="ARBA" id="ARBA00022857"/>
    </source>
</evidence>
<feature type="domain" description="CMP/dCMP-type deaminase" evidence="16">
    <location>
        <begin position="9"/>
        <end position="126"/>
    </location>
</feature>
<protein>
    <recommendedName>
        <fullName evidence="12">Riboflavin biosynthesis protein RibD</fullName>
    </recommendedName>
    <domain>
        <recommendedName>
            <fullName evidence="12">Diaminohydroxyphosphoribosylaminopyrimidine deaminase</fullName>
            <shortName evidence="12">DRAP deaminase</shortName>
            <ecNumber evidence="12">3.5.4.26</ecNumber>
        </recommendedName>
        <alternativeName>
            <fullName evidence="12">Riboflavin-specific deaminase</fullName>
        </alternativeName>
    </domain>
    <domain>
        <recommendedName>
            <fullName evidence="12">5-amino-6-(5-phosphoribosylamino)uracil reductase</fullName>
            <ecNumber evidence="12">1.1.1.193</ecNumber>
        </recommendedName>
        <alternativeName>
            <fullName evidence="12">HTP reductase</fullName>
        </alternativeName>
    </domain>
</protein>
<feature type="binding site" evidence="14">
    <location>
        <position position="165"/>
    </location>
    <ligand>
        <name>NADP(+)</name>
        <dbReference type="ChEBI" id="CHEBI:58349"/>
    </ligand>
</feature>
<feature type="binding site" evidence="15">
    <location>
        <position position="95"/>
    </location>
    <ligand>
        <name>Zn(2+)</name>
        <dbReference type="ChEBI" id="CHEBI:29105"/>
        <note>catalytic</note>
    </ligand>
</feature>
<evidence type="ECO:0000256" key="6">
    <source>
        <dbReference type="ARBA" id="ARBA00022619"/>
    </source>
</evidence>
<keyword evidence="7 12" id="KW-0479">Metal-binding</keyword>
<keyword evidence="9 12" id="KW-0521">NADP</keyword>
<feature type="binding site" evidence="14">
    <location>
        <position position="309"/>
    </location>
    <ligand>
        <name>substrate</name>
    </ligand>
</feature>
<dbReference type="SUPFAM" id="SSF53597">
    <property type="entry name" value="Dihydrofolate reductase-like"/>
    <property type="match status" value="1"/>
</dbReference>
<dbReference type="GO" id="GO:0008703">
    <property type="term" value="F:5-amino-6-(5-phosphoribosylamino)uracil reductase activity"/>
    <property type="evidence" value="ECO:0007669"/>
    <property type="project" value="UniProtKB-EC"/>
</dbReference>
<keyword evidence="12 17" id="KW-0378">Hydrolase</keyword>
<dbReference type="InterPro" id="IPR050765">
    <property type="entry name" value="Riboflavin_Biosynth_HTPR"/>
</dbReference>
<feature type="binding site" evidence="14">
    <location>
        <position position="215"/>
    </location>
    <ligand>
        <name>substrate</name>
    </ligand>
</feature>
<dbReference type="EMBL" id="FLMQ01000055">
    <property type="protein sequence ID" value="SBP88036.1"/>
    <property type="molecule type" value="Genomic_DNA"/>
</dbReference>
<comment type="cofactor">
    <cofactor evidence="12 15">
        <name>Zn(2+)</name>
        <dbReference type="ChEBI" id="CHEBI:29105"/>
    </cofactor>
    <text evidence="12 15">Binds 1 zinc ion.</text>
</comment>
<keyword evidence="8 12" id="KW-0862">Zinc</keyword>
<dbReference type="InterPro" id="IPR024072">
    <property type="entry name" value="DHFR-like_dom_sf"/>
</dbReference>
<comment type="pathway">
    <text evidence="2 12">Cofactor biosynthesis; riboflavin biosynthesis; 5-amino-6-(D-ribitylamino)uracil from GTP: step 2/4.</text>
</comment>
<feature type="binding site" evidence="15">
    <location>
        <position position="58"/>
    </location>
    <ligand>
        <name>Zn(2+)</name>
        <dbReference type="ChEBI" id="CHEBI:29105"/>
        <note>catalytic</note>
    </ligand>
</feature>
<keyword evidence="11" id="KW-0511">Multifunctional enzyme</keyword>
<dbReference type="EC" id="1.1.1.193" evidence="12"/>
<dbReference type="InterPro" id="IPR016192">
    <property type="entry name" value="APOBEC/CMP_deaminase_Zn-bd"/>
</dbReference>
<name>A0A238D409_THIDL</name>
<dbReference type="GO" id="GO:0008270">
    <property type="term" value="F:zinc ion binding"/>
    <property type="evidence" value="ECO:0007669"/>
    <property type="project" value="InterPro"/>
</dbReference>
<comment type="pathway">
    <text evidence="3 12">Cofactor biosynthesis; riboflavin biosynthesis; 5-amino-6-(D-ribitylamino)uracil from GTP: step 3/4.</text>
</comment>
<dbReference type="EC" id="3.5.4.26" evidence="12"/>
<comment type="similarity">
    <text evidence="4 12">In the N-terminal section; belongs to the cytidine and deoxycytidylate deaminase family.</text>
</comment>
<dbReference type="PROSITE" id="PS00903">
    <property type="entry name" value="CYT_DCMP_DEAMINASES_1"/>
    <property type="match status" value="1"/>
</dbReference>
<keyword evidence="18" id="KW-1185">Reference proteome</keyword>
<evidence type="ECO:0000256" key="7">
    <source>
        <dbReference type="ARBA" id="ARBA00022723"/>
    </source>
</evidence>
<sequence length="379" mass="40132">MSAEPGFNAADAPFMRRALQLAEGAMYRTSPNPRVGCVVAQGGRVIGEGATEAAGQRHAEIVALDDARARGEALRGATVYVTLEPCAHFGRTPPCADALVAAGVGRVVAAARDPNPRVNGGGLARLAAAGIDTACGLLEREARELNIGFFSRHERGRPWVRLKAAASLDGITALPNGQSQWITGPEARADGHHWRARACAVLTGIGTVRDDDPQLTVRHVATPRQPIRVVVDSRLELPRTASLLQTEPDKVWVAHALPADEAEPRARLLRELGVQIIGLPVDAAKPGKTDLAALMHALAARNVGELHVEAGARLNASLFTAGLVDELLLYLAPRLLGQGAGIAPFGPLSAVDQALRLERVEMQAFGPDWRVRARVAGPE</sequence>
<dbReference type="InterPro" id="IPR002125">
    <property type="entry name" value="CMP_dCMP_dom"/>
</dbReference>
<dbReference type="SUPFAM" id="SSF53927">
    <property type="entry name" value="Cytidine deaminase-like"/>
    <property type="match status" value="1"/>
</dbReference>
<dbReference type="PROSITE" id="PS51747">
    <property type="entry name" value="CYT_DCMP_DEAMINASES_2"/>
    <property type="match status" value="1"/>
</dbReference>
<dbReference type="OrthoDB" id="9800865at2"/>
<dbReference type="CDD" id="cd01284">
    <property type="entry name" value="Riboflavin_deaminase-reductase"/>
    <property type="match status" value="1"/>
</dbReference>
<evidence type="ECO:0000313" key="18">
    <source>
        <dbReference type="Proteomes" id="UP000214566"/>
    </source>
</evidence>
<keyword evidence="6 12" id="KW-0686">Riboflavin biosynthesis</keyword>
<dbReference type="UniPathway" id="UPA00275">
    <property type="reaction ID" value="UER00401"/>
</dbReference>
<dbReference type="Pfam" id="PF00383">
    <property type="entry name" value="dCMP_cyt_deam_1"/>
    <property type="match status" value="1"/>
</dbReference>
<evidence type="ECO:0000256" key="12">
    <source>
        <dbReference type="PIRNR" id="PIRNR006769"/>
    </source>
</evidence>
<organism evidence="17 18">
    <name type="scientific">Thiomonas delicata</name>
    <name type="common">Thiomonas cuprina</name>
    <dbReference type="NCBI Taxonomy" id="364030"/>
    <lineage>
        <taxon>Bacteria</taxon>
        <taxon>Pseudomonadati</taxon>
        <taxon>Pseudomonadota</taxon>
        <taxon>Betaproteobacteria</taxon>
        <taxon>Burkholderiales</taxon>
        <taxon>Thiomonas</taxon>
    </lineage>
</organism>
<dbReference type="NCBIfam" id="TIGR00326">
    <property type="entry name" value="eubact_ribD"/>
    <property type="match status" value="1"/>
</dbReference>
<feature type="binding site" evidence="14">
    <location>
        <position position="179"/>
    </location>
    <ligand>
        <name>substrate</name>
    </ligand>
</feature>
<evidence type="ECO:0000256" key="2">
    <source>
        <dbReference type="ARBA" id="ARBA00004882"/>
    </source>
</evidence>
<dbReference type="GO" id="GO:0009231">
    <property type="term" value="P:riboflavin biosynthetic process"/>
    <property type="evidence" value="ECO:0007669"/>
    <property type="project" value="UniProtKB-UniPathway"/>
</dbReference>
<proteinExistence type="inferred from homology"/>
<accession>A0A238D409</accession>
<evidence type="ECO:0000256" key="8">
    <source>
        <dbReference type="ARBA" id="ARBA00022833"/>
    </source>
</evidence>
<dbReference type="Pfam" id="PF01872">
    <property type="entry name" value="RibD_C"/>
    <property type="match status" value="1"/>
</dbReference>
<dbReference type="NCBIfam" id="TIGR00227">
    <property type="entry name" value="ribD_Cterm"/>
    <property type="match status" value="1"/>
</dbReference>
<dbReference type="InterPro" id="IPR016193">
    <property type="entry name" value="Cytidine_deaminase-like"/>
</dbReference>
<feature type="binding site" evidence="14">
    <location>
        <position position="207"/>
    </location>
    <ligand>
        <name>NADP(+)</name>
        <dbReference type="ChEBI" id="CHEBI:58349"/>
    </ligand>
</feature>
<feature type="binding site" evidence="14">
    <location>
        <begin position="311"/>
        <end position="317"/>
    </location>
    <ligand>
        <name>NADP(+)</name>
        <dbReference type="ChEBI" id="CHEBI:58349"/>
    </ligand>
</feature>
<dbReference type="PANTHER" id="PTHR38011">
    <property type="entry name" value="DIHYDROFOLATE REDUCTASE FAMILY PROTEIN (AFU_ORTHOLOGUE AFUA_8G06820)"/>
    <property type="match status" value="1"/>
</dbReference>
<comment type="similarity">
    <text evidence="5 12">In the C-terminal section; belongs to the HTP reductase family.</text>
</comment>
<dbReference type="InterPro" id="IPR011549">
    <property type="entry name" value="RibD_C"/>
</dbReference>
<dbReference type="PIRSF" id="PIRSF006769">
    <property type="entry name" value="RibD"/>
    <property type="match status" value="1"/>
</dbReference>
<feature type="binding site" evidence="15">
    <location>
        <position position="86"/>
    </location>
    <ligand>
        <name>Zn(2+)</name>
        <dbReference type="ChEBI" id="CHEBI:29105"/>
        <note>catalytic</note>
    </ligand>
</feature>
<feature type="binding site" evidence="14">
    <location>
        <position position="218"/>
    </location>
    <ligand>
        <name>substrate</name>
    </ligand>
</feature>
<evidence type="ECO:0000256" key="15">
    <source>
        <dbReference type="PIRSR" id="PIRSR006769-3"/>
    </source>
</evidence>
<dbReference type="InterPro" id="IPR002734">
    <property type="entry name" value="RibDG_C"/>
</dbReference>
<comment type="catalytic activity">
    <reaction evidence="12">
        <text>2,5-diamino-6-hydroxy-4-(5-phosphoribosylamino)-pyrimidine + H2O + H(+) = 5-amino-6-(5-phospho-D-ribosylamino)uracil + NH4(+)</text>
        <dbReference type="Rhea" id="RHEA:21868"/>
        <dbReference type="ChEBI" id="CHEBI:15377"/>
        <dbReference type="ChEBI" id="CHEBI:15378"/>
        <dbReference type="ChEBI" id="CHEBI:28938"/>
        <dbReference type="ChEBI" id="CHEBI:58453"/>
        <dbReference type="ChEBI" id="CHEBI:58614"/>
        <dbReference type="EC" id="3.5.4.26"/>
    </reaction>
</comment>